<reference evidence="3 4" key="1">
    <citation type="submission" date="2016-11" db="EMBL/GenBank/DDBJ databases">
        <title>Paenibacillus species isolates.</title>
        <authorList>
            <person name="Beno S.M."/>
        </authorList>
    </citation>
    <scope>NUCLEOTIDE SEQUENCE [LARGE SCALE GENOMIC DNA]</scope>
    <source>
        <strain evidence="3 4">FSL H8-0246</strain>
    </source>
</reference>
<dbReference type="InterPro" id="IPR050836">
    <property type="entry name" value="SDS22/Internalin_LRR"/>
</dbReference>
<dbReference type="SUPFAM" id="SSF52058">
    <property type="entry name" value="L domain-like"/>
    <property type="match status" value="1"/>
</dbReference>
<gene>
    <name evidence="3" type="ORF">BK131_18945</name>
</gene>
<keyword evidence="1" id="KW-0433">Leucine-rich repeat</keyword>
<dbReference type="RefSeq" id="WP_076332802.1">
    <property type="nucleotide sequence ID" value="NZ_MRTJ01000008.1"/>
</dbReference>
<dbReference type="PROSITE" id="PS51450">
    <property type="entry name" value="LRR"/>
    <property type="match status" value="1"/>
</dbReference>
<proteinExistence type="predicted"/>
<evidence type="ECO:0008006" key="5">
    <source>
        <dbReference type="Google" id="ProtNLM"/>
    </source>
</evidence>
<protein>
    <recommendedName>
        <fullName evidence="5">Leucine-rich repeat domain-containing protein</fullName>
    </recommendedName>
</protein>
<organism evidence="3 4">
    <name type="scientific">Paenibacillus amylolyticus</name>
    <dbReference type="NCBI Taxonomy" id="1451"/>
    <lineage>
        <taxon>Bacteria</taxon>
        <taxon>Bacillati</taxon>
        <taxon>Bacillota</taxon>
        <taxon>Bacilli</taxon>
        <taxon>Bacillales</taxon>
        <taxon>Paenibacillaceae</taxon>
        <taxon>Paenibacillus</taxon>
    </lineage>
</organism>
<dbReference type="AlphaFoldDB" id="A0A1R1BQD6"/>
<dbReference type="Gene3D" id="3.80.10.10">
    <property type="entry name" value="Ribonuclease Inhibitor"/>
    <property type="match status" value="1"/>
</dbReference>
<accession>A0A1R1BQD6</accession>
<comment type="caution">
    <text evidence="3">The sequence shown here is derived from an EMBL/GenBank/DDBJ whole genome shotgun (WGS) entry which is preliminary data.</text>
</comment>
<evidence type="ECO:0000256" key="2">
    <source>
        <dbReference type="ARBA" id="ARBA00022737"/>
    </source>
</evidence>
<evidence type="ECO:0000313" key="4">
    <source>
        <dbReference type="Proteomes" id="UP000187134"/>
    </source>
</evidence>
<keyword evidence="2" id="KW-0677">Repeat</keyword>
<dbReference type="InterPro" id="IPR001611">
    <property type="entry name" value="Leu-rich_rpt"/>
</dbReference>
<name>A0A1R1BQD6_PAEAM</name>
<dbReference type="PANTHER" id="PTHR46652">
    <property type="entry name" value="LEUCINE-RICH REPEAT AND IQ DOMAIN-CONTAINING PROTEIN 1-RELATED"/>
    <property type="match status" value="1"/>
</dbReference>
<dbReference type="InterPro" id="IPR032675">
    <property type="entry name" value="LRR_dom_sf"/>
</dbReference>
<evidence type="ECO:0000313" key="3">
    <source>
        <dbReference type="EMBL" id="OMF12086.1"/>
    </source>
</evidence>
<dbReference type="PANTHER" id="PTHR46652:SF3">
    <property type="entry name" value="LEUCINE-RICH REPEAT-CONTAINING PROTEIN 9"/>
    <property type="match status" value="1"/>
</dbReference>
<evidence type="ECO:0000256" key="1">
    <source>
        <dbReference type="ARBA" id="ARBA00022614"/>
    </source>
</evidence>
<dbReference type="Proteomes" id="UP000187134">
    <property type="component" value="Unassembled WGS sequence"/>
</dbReference>
<dbReference type="EMBL" id="MRTJ01000008">
    <property type="protein sequence ID" value="OMF12086.1"/>
    <property type="molecule type" value="Genomic_DNA"/>
</dbReference>
<sequence>MIIKIWMLVPAEKSMRIELESFERDDERMDAYFKGNSEHWEPPVFVTKLKGNKSDCIKYTITFLVFSKKAKEVLTPLIGKDVEFLPLIHEEHDMFAVKVNRMQDFIDMTNPVERRMGYGFFSEYIHILPERIEVDAHLFCLPQHHHLRFFATDTFKKVVEEHKLKTFQFIEVWDTENTEEMRKERLRAYDQYYAALTDRQEVPYESARSMVELGNVFRHDDHILLKEDEQFLIGKILDNETIQWIRPTYIPPIYFQWQWYMYEYSERESARQEYFAEVSHRVNGLKGTKVLFEDEILERSIRAELQIFKEDLTDINLLQLRNIFRYHEKGNVYYLEGIQYAKNLKSFSIRDTPVFDLDELRYLPENVETLCINDNGLTSIAKLNGLHHLTRLESIHIENNKLVDLSPLINFQQLQWIWADHNQIEDILPLNQLRELRTLILNCNPIRNIQLLELPELRSLIVEGVHTEDWSFLLDQFPKLENVKISESGMSEASRKSMRAVIKSKRFEVDWILPDGGSRTYNKLR</sequence>